<feature type="transmembrane region" description="Helical" evidence="6">
    <location>
        <begin position="37"/>
        <end position="56"/>
    </location>
</feature>
<comment type="subcellular location">
    <subcellularLocation>
        <location evidence="1">Membrane</location>
        <topology evidence="1">Multi-pass membrane protein</topology>
    </subcellularLocation>
</comment>
<keyword evidence="2" id="KW-0813">Transport</keyword>
<evidence type="ECO:0000256" key="2">
    <source>
        <dbReference type="ARBA" id="ARBA00022448"/>
    </source>
</evidence>
<evidence type="ECO:0000256" key="1">
    <source>
        <dbReference type="ARBA" id="ARBA00004141"/>
    </source>
</evidence>
<proteinExistence type="predicted"/>
<organism evidence="7 8">
    <name type="scientific">Rhizopogon vesiculosus</name>
    <dbReference type="NCBI Taxonomy" id="180088"/>
    <lineage>
        <taxon>Eukaryota</taxon>
        <taxon>Fungi</taxon>
        <taxon>Dikarya</taxon>
        <taxon>Basidiomycota</taxon>
        <taxon>Agaricomycotina</taxon>
        <taxon>Agaricomycetes</taxon>
        <taxon>Agaricomycetidae</taxon>
        <taxon>Boletales</taxon>
        <taxon>Suillineae</taxon>
        <taxon>Rhizopogonaceae</taxon>
        <taxon>Rhizopogon</taxon>
    </lineage>
</organism>
<sequence length="117" mass="13167">MNVKSYSSLHPSLTLIVALILFIFAITSGSAGGWASAMVLVPLVISISMVIAFFHWETRIPVEQAAIPPRTWSYNNFSVLFTVALFPYFWLTTLFLIFITLWQNIFHGSVISSVIHM</sequence>
<feature type="transmembrane region" description="Helical" evidence="6">
    <location>
        <begin position="77"/>
        <end position="102"/>
    </location>
</feature>
<evidence type="ECO:0000256" key="6">
    <source>
        <dbReference type="SAM" id="Phobius"/>
    </source>
</evidence>
<feature type="transmembrane region" description="Helical" evidence="6">
    <location>
        <begin position="12"/>
        <end position="31"/>
    </location>
</feature>
<evidence type="ECO:0000313" key="8">
    <source>
        <dbReference type="Proteomes" id="UP000183567"/>
    </source>
</evidence>
<comment type="caution">
    <text evidence="7">The sequence shown here is derived from an EMBL/GenBank/DDBJ whole genome shotgun (WGS) entry which is preliminary data.</text>
</comment>
<dbReference type="Proteomes" id="UP000183567">
    <property type="component" value="Unassembled WGS sequence"/>
</dbReference>
<dbReference type="EMBL" id="LVVM01000387">
    <property type="protein sequence ID" value="OJA20771.1"/>
    <property type="molecule type" value="Genomic_DNA"/>
</dbReference>
<evidence type="ECO:0000256" key="5">
    <source>
        <dbReference type="ARBA" id="ARBA00023136"/>
    </source>
</evidence>
<accession>A0A1J8QLL4</accession>
<dbReference type="GO" id="GO:0016020">
    <property type="term" value="C:membrane"/>
    <property type="evidence" value="ECO:0007669"/>
    <property type="project" value="UniProtKB-SubCell"/>
</dbReference>
<protein>
    <submittedName>
        <fullName evidence="7">Uncharacterized protein</fullName>
    </submittedName>
</protein>
<dbReference type="OrthoDB" id="440755at2759"/>
<dbReference type="PANTHER" id="PTHR42718">
    <property type="entry name" value="MAJOR FACILITATOR SUPERFAMILY MULTIDRUG TRANSPORTER MFSC"/>
    <property type="match status" value="1"/>
</dbReference>
<reference evidence="7 8" key="1">
    <citation type="submission" date="2016-03" db="EMBL/GenBank/DDBJ databases">
        <title>Comparative genomics of the ectomycorrhizal sister species Rhizopogon vinicolor and Rhizopogon vesiculosus (Basidiomycota: Boletales) reveals a divergence of the mating type B locus.</title>
        <authorList>
            <person name="Mujic A.B."/>
            <person name="Kuo A."/>
            <person name="Tritt A."/>
            <person name="Lipzen A."/>
            <person name="Chen C."/>
            <person name="Johnson J."/>
            <person name="Sharma A."/>
            <person name="Barry K."/>
            <person name="Grigoriev I.V."/>
            <person name="Spatafora J.W."/>
        </authorList>
    </citation>
    <scope>NUCLEOTIDE SEQUENCE [LARGE SCALE GENOMIC DNA]</scope>
    <source>
        <strain evidence="7 8">AM-OR11-056</strain>
    </source>
</reference>
<gene>
    <name evidence="7" type="ORF">AZE42_12812</name>
</gene>
<keyword evidence="8" id="KW-1185">Reference proteome</keyword>
<keyword evidence="5 6" id="KW-0472">Membrane</keyword>
<evidence type="ECO:0000256" key="3">
    <source>
        <dbReference type="ARBA" id="ARBA00022692"/>
    </source>
</evidence>
<dbReference type="PANTHER" id="PTHR42718:SF9">
    <property type="entry name" value="MAJOR FACILITATOR SUPERFAMILY MULTIDRUG TRANSPORTER MFSC"/>
    <property type="match status" value="1"/>
</dbReference>
<keyword evidence="4 6" id="KW-1133">Transmembrane helix</keyword>
<dbReference type="AlphaFoldDB" id="A0A1J8QLL4"/>
<evidence type="ECO:0000256" key="4">
    <source>
        <dbReference type="ARBA" id="ARBA00022989"/>
    </source>
</evidence>
<dbReference type="STRING" id="180088.A0A1J8QLL4"/>
<evidence type="ECO:0000313" key="7">
    <source>
        <dbReference type="EMBL" id="OJA20771.1"/>
    </source>
</evidence>
<name>A0A1J8QLL4_9AGAM</name>
<keyword evidence="3 6" id="KW-0812">Transmembrane</keyword>